<proteinExistence type="predicted"/>
<dbReference type="RefSeq" id="WP_179444366.1">
    <property type="nucleotide sequence ID" value="NZ_JACBZS010000001.1"/>
</dbReference>
<evidence type="ECO:0008006" key="3">
    <source>
        <dbReference type="Google" id="ProtNLM"/>
    </source>
</evidence>
<protein>
    <recommendedName>
        <fullName evidence="3">RES domain-containing protein</fullName>
    </recommendedName>
</protein>
<dbReference type="Proteomes" id="UP000527616">
    <property type="component" value="Unassembled WGS sequence"/>
</dbReference>
<evidence type="ECO:0000313" key="2">
    <source>
        <dbReference type="Proteomes" id="UP000527616"/>
    </source>
</evidence>
<comment type="caution">
    <text evidence="1">The sequence shown here is derived from an EMBL/GenBank/DDBJ whole genome shotgun (WGS) entry which is preliminary data.</text>
</comment>
<accession>A0A7Z0D7Q8</accession>
<dbReference type="AlphaFoldDB" id="A0A7Z0D7Q8"/>
<reference evidence="1 2" key="1">
    <citation type="submission" date="2020-07" db="EMBL/GenBank/DDBJ databases">
        <title>Sequencing the genomes of 1000 actinobacteria strains.</title>
        <authorList>
            <person name="Klenk H.-P."/>
        </authorList>
    </citation>
    <scope>NUCLEOTIDE SEQUENCE [LARGE SCALE GENOMIC DNA]</scope>
    <source>
        <strain evidence="1 2">DSM 103164</strain>
    </source>
</reference>
<sequence length="270" mass="29439">MSASLARPAISPLPEAWMPLTLAEPAEQGIWRVGYAPDPWAWTDWKWATGHHFDGRWDDLDGTFRSIYAGASLYSCFVELLAPLRPDPQLAEEIAAIVADPEDVEQFPTTPAGDVDPSWLDNRVAGTATLTGAFCDVTTSTTIATLRPSFATRATELGLNDFDVSALNDAAARPLTQAIATRLCRSTDLDGIRYTSRHGSDLTLWAIFERSINRPPRCIDQQQALDLTPTHPELLAAFATLGLRWLLPDADLPAPTIDGPGIEGVERGLF</sequence>
<keyword evidence="2" id="KW-1185">Reference proteome</keyword>
<dbReference type="EMBL" id="JACBZS010000001">
    <property type="protein sequence ID" value="NYI70404.1"/>
    <property type="molecule type" value="Genomic_DNA"/>
</dbReference>
<organism evidence="1 2">
    <name type="scientific">Naumannella cuiyingiana</name>
    <dbReference type="NCBI Taxonomy" id="1347891"/>
    <lineage>
        <taxon>Bacteria</taxon>
        <taxon>Bacillati</taxon>
        <taxon>Actinomycetota</taxon>
        <taxon>Actinomycetes</taxon>
        <taxon>Propionibacteriales</taxon>
        <taxon>Propionibacteriaceae</taxon>
        <taxon>Naumannella</taxon>
    </lineage>
</organism>
<gene>
    <name evidence="1" type="ORF">GGQ54_000964</name>
</gene>
<evidence type="ECO:0000313" key="1">
    <source>
        <dbReference type="EMBL" id="NYI70404.1"/>
    </source>
</evidence>
<name>A0A7Z0D7Q8_9ACTN</name>